<keyword evidence="2" id="KW-1185">Reference proteome</keyword>
<evidence type="ECO:0000313" key="2">
    <source>
        <dbReference type="Proteomes" id="UP001610446"/>
    </source>
</evidence>
<evidence type="ECO:0000313" key="1">
    <source>
        <dbReference type="EMBL" id="KAL2831962.1"/>
    </source>
</evidence>
<organism evidence="1 2">
    <name type="scientific">Aspergillus pseudoustus</name>
    <dbReference type="NCBI Taxonomy" id="1810923"/>
    <lineage>
        <taxon>Eukaryota</taxon>
        <taxon>Fungi</taxon>
        <taxon>Dikarya</taxon>
        <taxon>Ascomycota</taxon>
        <taxon>Pezizomycotina</taxon>
        <taxon>Eurotiomycetes</taxon>
        <taxon>Eurotiomycetidae</taxon>
        <taxon>Eurotiales</taxon>
        <taxon>Aspergillaceae</taxon>
        <taxon>Aspergillus</taxon>
        <taxon>Aspergillus subgen. Nidulantes</taxon>
    </lineage>
</organism>
<name>A0ABR4IWJ6_9EURO</name>
<comment type="caution">
    <text evidence="1">The sequence shown here is derived from an EMBL/GenBank/DDBJ whole genome shotgun (WGS) entry which is preliminary data.</text>
</comment>
<gene>
    <name evidence="1" type="ORF">BJY01DRAFT_104818</name>
</gene>
<dbReference type="EMBL" id="JBFXLU010000270">
    <property type="protein sequence ID" value="KAL2831962.1"/>
    <property type="molecule type" value="Genomic_DNA"/>
</dbReference>
<accession>A0ABR4IWJ6</accession>
<dbReference type="Proteomes" id="UP001610446">
    <property type="component" value="Unassembled WGS sequence"/>
</dbReference>
<reference evidence="1 2" key="1">
    <citation type="submission" date="2024-07" db="EMBL/GenBank/DDBJ databases">
        <title>Section-level genome sequencing and comparative genomics of Aspergillus sections Usti and Cavernicolus.</title>
        <authorList>
            <consortium name="Lawrence Berkeley National Laboratory"/>
            <person name="Nybo J.L."/>
            <person name="Vesth T.C."/>
            <person name="Theobald S."/>
            <person name="Frisvad J.C."/>
            <person name="Larsen T.O."/>
            <person name="Kjaerboelling I."/>
            <person name="Rothschild-Mancinelli K."/>
            <person name="Lyhne E.K."/>
            <person name="Kogle M.E."/>
            <person name="Barry K."/>
            <person name="Clum A."/>
            <person name="Na H."/>
            <person name="Ledsgaard L."/>
            <person name="Lin J."/>
            <person name="Lipzen A."/>
            <person name="Kuo A."/>
            <person name="Riley R."/>
            <person name="Mondo S."/>
            <person name="Labutti K."/>
            <person name="Haridas S."/>
            <person name="Pangalinan J."/>
            <person name="Salamov A.A."/>
            <person name="Simmons B.A."/>
            <person name="Magnuson J.K."/>
            <person name="Chen J."/>
            <person name="Drula E."/>
            <person name="Henrissat B."/>
            <person name="Wiebenga A."/>
            <person name="Lubbers R.J."/>
            <person name="Gomes A.C."/>
            <person name="Makela M.R."/>
            <person name="Stajich J."/>
            <person name="Grigoriev I.V."/>
            <person name="Mortensen U.H."/>
            <person name="De Vries R.P."/>
            <person name="Baker S.E."/>
            <person name="Andersen M.R."/>
        </authorList>
    </citation>
    <scope>NUCLEOTIDE SEQUENCE [LARGE SCALE GENOMIC DNA]</scope>
    <source>
        <strain evidence="1 2">CBS 123904</strain>
    </source>
</reference>
<protein>
    <submittedName>
        <fullName evidence="1">Uncharacterized protein</fullName>
    </submittedName>
</protein>
<sequence>MTGIRSVKSRKYQGGLTRGVILKPYPQEPHAPYTLGAIGASRDCPMPSSTGFGITVFQAGALARVRFSAEHSGSHWVWGDTNGETLAMKKKTSKVVGGIPNRFYSGTKNSPQAFAAARAFPKNEKCLKNVCGRVLDNVGVISSSGHVVRDWLDVMRLRARMWRITPSPC</sequence>
<proteinExistence type="predicted"/>